<dbReference type="InterPro" id="IPR036397">
    <property type="entry name" value="RNaseH_sf"/>
</dbReference>
<dbReference type="EMBL" id="PFKO01000023">
    <property type="protein sequence ID" value="PIY33830.1"/>
    <property type="molecule type" value="Genomic_DNA"/>
</dbReference>
<dbReference type="RefSeq" id="WP_406606700.1">
    <property type="nucleotide sequence ID" value="NZ_PFKO01000023.1"/>
</dbReference>
<dbReference type="PROSITE" id="PS50994">
    <property type="entry name" value="INTEGRASE"/>
    <property type="match status" value="1"/>
</dbReference>
<accession>A0A2M7PT73</accession>
<dbReference type="PANTHER" id="PTHR35004:SF7">
    <property type="entry name" value="INTEGRASE PROTEIN"/>
    <property type="match status" value="1"/>
</dbReference>
<comment type="caution">
    <text evidence="3">The sequence shown here is derived from an EMBL/GenBank/DDBJ whole genome shotgun (WGS) entry which is preliminary data.</text>
</comment>
<evidence type="ECO:0000313" key="4">
    <source>
        <dbReference type="Proteomes" id="UP000230646"/>
    </source>
</evidence>
<protein>
    <submittedName>
        <fullName evidence="3">Transposase</fullName>
    </submittedName>
</protein>
<comment type="similarity">
    <text evidence="1">Belongs to the transposase IS21/IS408/IS1162 family.</text>
</comment>
<dbReference type="GO" id="GO:0003676">
    <property type="term" value="F:nucleic acid binding"/>
    <property type="evidence" value="ECO:0007669"/>
    <property type="project" value="InterPro"/>
</dbReference>
<proteinExistence type="inferred from homology"/>
<dbReference type="Proteomes" id="UP000230646">
    <property type="component" value="Unassembled WGS sequence"/>
</dbReference>
<dbReference type="InterPro" id="IPR036388">
    <property type="entry name" value="WH-like_DNA-bd_sf"/>
</dbReference>
<dbReference type="NCBIfam" id="NF033546">
    <property type="entry name" value="transpos_IS21"/>
    <property type="match status" value="1"/>
</dbReference>
<evidence type="ECO:0000313" key="3">
    <source>
        <dbReference type="EMBL" id="PIY33830.1"/>
    </source>
</evidence>
<reference evidence="3 4" key="1">
    <citation type="submission" date="2017-09" db="EMBL/GenBank/DDBJ databases">
        <title>Depth-based differentiation of microbial function through sediment-hosted aquifers and enrichment of novel symbionts in the deep terrestrial subsurface.</title>
        <authorList>
            <person name="Probst A.J."/>
            <person name="Ladd B."/>
            <person name="Jarett J.K."/>
            <person name="Geller-Mcgrath D.E."/>
            <person name="Sieber C.M."/>
            <person name="Emerson J.B."/>
            <person name="Anantharaman K."/>
            <person name="Thomas B.C."/>
            <person name="Malmstrom R."/>
            <person name="Stieglmeier M."/>
            <person name="Klingl A."/>
            <person name="Woyke T."/>
            <person name="Ryan C.M."/>
            <person name="Banfield J.F."/>
        </authorList>
    </citation>
    <scope>NUCLEOTIDE SEQUENCE [LARGE SCALE GENOMIC DNA]</scope>
    <source>
        <strain evidence="3">CG_4_10_14_3_um_filter_34_13</strain>
    </source>
</reference>
<feature type="domain" description="Integrase catalytic" evidence="2">
    <location>
        <begin position="148"/>
        <end position="324"/>
    </location>
</feature>
<dbReference type="GO" id="GO:0015074">
    <property type="term" value="P:DNA integration"/>
    <property type="evidence" value="ECO:0007669"/>
    <property type="project" value="InterPro"/>
</dbReference>
<dbReference type="Gene3D" id="1.10.10.10">
    <property type="entry name" value="Winged helix-like DNA-binding domain superfamily/Winged helix DNA-binding domain"/>
    <property type="match status" value="1"/>
</dbReference>
<organism evidence="3 4">
    <name type="scientific">Candidatus Infernicultor aquiphilus</name>
    <dbReference type="NCBI Taxonomy" id="1805029"/>
    <lineage>
        <taxon>Bacteria</taxon>
        <taxon>Pseudomonadati</taxon>
        <taxon>Atribacterota</taxon>
        <taxon>Candidatus Phoenicimicrobiia</taxon>
        <taxon>Candidatus Pheonicimicrobiales</taxon>
        <taxon>Candidatus Phoenicimicrobiaceae</taxon>
        <taxon>Candidatus Infernicultor</taxon>
    </lineage>
</organism>
<dbReference type="InterPro" id="IPR001584">
    <property type="entry name" value="Integrase_cat-core"/>
</dbReference>
<dbReference type="Pfam" id="PF22483">
    <property type="entry name" value="Mu-transpos_C_2"/>
    <property type="match status" value="1"/>
</dbReference>
<dbReference type="InterPro" id="IPR054353">
    <property type="entry name" value="IstA-like_C"/>
</dbReference>
<dbReference type="Gene3D" id="3.30.420.10">
    <property type="entry name" value="Ribonuclease H-like superfamily/Ribonuclease H"/>
    <property type="match status" value="1"/>
</dbReference>
<sequence length="520" mass="60415">MIKLIEKQKIIISHYREGKSQRQISKDLNINRRTIGKYIKDYEDKKAKLSNSKSNCSNKEELIADLVEDPKYDTSSRKKIKLTAEIMSRIKFYLRENDIKRAEGRAKQQKKKIDIYEALREEGFDLSYSTVCSTIRNVEKEAKEAYIRQEYELGEVCEFDWGEVKLTIAGKNKTLQMSVFTSAKGDYRSGNLYHNQKTEAFLDTHASFFEEIGGIYKEMVYDNSRVTVARFVGRSEKEPTEALLKLSIYYGFSFRFTNTYQAHEKGHVERSVEYVRRKIFSKKDEFSSVEEAKEYFRLGLKKLNLKPQALNKGKSAEEILKEEKNYLLPLPPRYDTARIVEARTDKYSCITVDGNHYSVPDHLVGQFIFTKIYPDKIICYHNQKRVAWHQRRYGAQEWSIDINHYLVTLKVKPGALKRSSALAQLKPRLKDIYQKYYQGQEKSFIGLLELIATNNLSRVEQAIALLEKINPSGISTEKIKTIVERNNSTPKNIIHLSDTEANSKKIIDVYAEILKEVSTV</sequence>
<dbReference type="PANTHER" id="PTHR35004">
    <property type="entry name" value="TRANSPOSASE RV3428C-RELATED"/>
    <property type="match status" value="1"/>
</dbReference>
<dbReference type="AlphaFoldDB" id="A0A2M7PT73"/>
<gene>
    <name evidence="3" type="ORF">COZ07_00730</name>
</gene>
<name>A0A2M7PT73_9BACT</name>
<evidence type="ECO:0000259" key="2">
    <source>
        <dbReference type="PROSITE" id="PS50994"/>
    </source>
</evidence>
<evidence type="ECO:0000256" key="1">
    <source>
        <dbReference type="ARBA" id="ARBA00009277"/>
    </source>
</evidence>